<feature type="compositionally biased region" description="Basic and acidic residues" evidence="1">
    <location>
        <begin position="49"/>
        <end position="70"/>
    </location>
</feature>
<feature type="compositionally biased region" description="Low complexity" evidence="1">
    <location>
        <begin position="22"/>
        <end position="36"/>
    </location>
</feature>
<dbReference type="AlphaFoldDB" id="A0A8T0TNE1"/>
<feature type="compositionally biased region" description="Basic residues" evidence="1">
    <location>
        <begin position="98"/>
        <end position="108"/>
    </location>
</feature>
<proteinExistence type="predicted"/>
<evidence type="ECO:0000313" key="3">
    <source>
        <dbReference type="Proteomes" id="UP000823388"/>
    </source>
</evidence>
<feature type="region of interest" description="Disordered" evidence="1">
    <location>
        <begin position="22"/>
        <end position="108"/>
    </location>
</feature>
<accession>A0A8T0TNE1</accession>
<feature type="compositionally biased region" description="Pro residues" evidence="1">
    <location>
        <begin position="184"/>
        <end position="193"/>
    </location>
</feature>
<organism evidence="2 3">
    <name type="scientific">Panicum virgatum</name>
    <name type="common">Blackwell switchgrass</name>
    <dbReference type="NCBI Taxonomy" id="38727"/>
    <lineage>
        <taxon>Eukaryota</taxon>
        <taxon>Viridiplantae</taxon>
        <taxon>Streptophyta</taxon>
        <taxon>Embryophyta</taxon>
        <taxon>Tracheophyta</taxon>
        <taxon>Spermatophyta</taxon>
        <taxon>Magnoliopsida</taxon>
        <taxon>Liliopsida</taxon>
        <taxon>Poales</taxon>
        <taxon>Poaceae</taxon>
        <taxon>PACMAD clade</taxon>
        <taxon>Panicoideae</taxon>
        <taxon>Panicodae</taxon>
        <taxon>Paniceae</taxon>
        <taxon>Panicinae</taxon>
        <taxon>Panicum</taxon>
        <taxon>Panicum sect. Hiantes</taxon>
    </lineage>
</organism>
<feature type="compositionally biased region" description="Basic residues" evidence="1">
    <location>
        <begin position="77"/>
        <end position="87"/>
    </location>
</feature>
<evidence type="ECO:0000256" key="1">
    <source>
        <dbReference type="SAM" id="MobiDB-lite"/>
    </source>
</evidence>
<evidence type="ECO:0000313" key="2">
    <source>
        <dbReference type="EMBL" id="KAG2612360.1"/>
    </source>
</evidence>
<keyword evidence="3" id="KW-1185">Reference proteome</keyword>
<dbReference type="Proteomes" id="UP000823388">
    <property type="component" value="Chromosome 4K"/>
</dbReference>
<protein>
    <submittedName>
        <fullName evidence="2">Uncharacterized protein</fullName>
    </submittedName>
</protein>
<feature type="compositionally biased region" description="Low complexity" evidence="1">
    <location>
        <begin position="265"/>
        <end position="274"/>
    </location>
</feature>
<gene>
    <name evidence="2" type="ORF">PVAP13_4KG265405</name>
</gene>
<feature type="compositionally biased region" description="Gly residues" evidence="1">
    <location>
        <begin position="233"/>
        <end position="243"/>
    </location>
</feature>
<dbReference type="EMBL" id="CM029043">
    <property type="protein sequence ID" value="KAG2612360.1"/>
    <property type="molecule type" value="Genomic_DNA"/>
</dbReference>
<comment type="caution">
    <text evidence="2">The sequence shown here is derived from an EMBL/GenBank/DDBJ whole genome shotgun (WGS) entry which is preliminary data.</text>
</comment>
<reference evidence="2 3" key="1">
    <citation type="submission" date="2020-05" db="EMBL/GenBank/DDBJ databases">
        <title>WGS assembly of Panicum virgatum.</title>
        <authorList>
            <person name="Lovell J.T."/>
            <person name="Jenkins J."/>
            <person name="Shu S."/>
            <person name="Juenger T.E."/>
            <person name="Schmutz J."/>
        </authorList>
    </citation>
    <scope>NUCLEOTIDE SEQUENCE [LARGE SCALE GENOMIC DNA]</scope>
    <source>
        <strain evidence="3">cv. AP13</strain>
    </source>
</reference>
<name>A0A8T0TNE1_PANVG</name>
<sequence>MAAPSHPCFTTVAAISHAMGTSPAAHAPAGGATRASPYEGGGQARVHLTRQEEMGRPDAEGARRGGEAPRPRAPAHAARRPRRRRPERPRGLQPWRTHGSRRRDLRARARWVRGRGGMRGQRVGGCGWICRHGWSGVAGGGIAWPALPAALARVVQPTALARVHGSPQLGGHGVPPSTARARGPPWPPPPWPPSSRRRPAELRRRRSTRGRPEQRRNEGGGGSRPSSEHHGGEGSAGEGGEGSSAGRHGHGPELGAPPLPLDQRGSAGAAGTSGWSVVAGGGPCAGGADWERGVGGGHWEREGHGALRRGVGGQAELGIVRGLGAGWNKSQKAPLEGLLKI</sequence>
<feature type="region of interest" description="Disordered" evidence="1">
    <location>
        <begin position="164"/>
        <end position="274"/>
    </location>
</feature>